<dbReference type="KEGG" id="myb:102258164"/>
<keyword evidence="5" id="KW-0812">Transmembrane</keyword>
<evidence type="ECO:0000259" key="15">
    <source>
        <dbReference type="PROSITE" id="PS50104"/>
    </source>
</evidence>
<dbReference type="Proteomes" id="UP000052978">
    <property type="component" value="Unassembled WGS sequence"/>
</dbReference>
<dbReference type="Pfam" id="PF13855">
    <property type="entry name" value="LRR_8"/>
    <property type="match status" value="2"/>
</dbReference>
<evidence type="ECO:0000256" key="14">
    <source>
        <dbReference type="SAM" id="SignalP"/>
    </source>
</evidence>
<dbReference type="EMBL" id="KE164119">
    <property type="protein sequence ID" value="EPQ15238.1"/>
    <property type="molecule type" value="Genomic_DNA"/>
</dbReference>
<evidence type="ECO:0000256" key="1">
    <source>
        <dbReference type="ARBA" id="ARBA00004479"/>
    </source>
</evidence>
<keyword evidence="3" id="KW-0399">Innate immunity</keyword>
<dbReference type="PRINTS" id="PR00019">
    <property type="entry name" value="LEURICHRPT"/>
</dbReference>
<evidence type="ECO:0000256" key="8">
    <source>
        <dbReference type="ARBA" id="ARBA00022859"/>
    </source>
</evidence>
<keyword evidence="17" id="KW-1185">Reference proteome</keyword>
<evidence type="ECO:0000256" key="3">
    <source>
        <dbReference type="ARBA" id="ARBA00022588"/>
    </source>
</evidence>
<dbReference type="PROSITE" id="PS50104">
    <property type="entry name" value="TIR"/>
    <property type="match status" value="1"/>
</dbReference>
<organism evidence="16 17">
    <name type="scientific">Myotis brandtii</name>
    <name type="common">Brandt's bat</name>
    <dbReference type="NCBI Taxonomy" id="109478"/>
    <lineage>
        <taxon>Eukaryota</taxon>
        <taxon>Metazoa</taxon>
        <taxon>Chordata</taxon>
        <taxon>Craniata</taxon>
        <taxon>Vertebrata</taxon>
        <taxon>Euteleostomi</taxon>
        <taxon>Mammalia</taxon>
        <taxon>Eutheria</taxon>
        <taxon>Laurasiatheria</taxon>
        <taxon>Chiroptera</taxon>
        <taxon>Yangochiroptera</taxon>
        <taxon>Vespertilionidae</taxon>
        <taxon>Myotis</taxon>
    </lineage>
</organism>
<dbReference type="eggNOG" id="KOG0619">
    <property type="taxonomic scope" value="Eukaryota"/>
</dbReference>
<proteinExistence type="inferred from homology"/>
<evidence type="ECO:0000256" key="12">
    <source>
        <dbReference type="ARBA" id="ARBA00023180"/>
    </source>
</evidence>
<name>S7PW87_MYOBR</name>
<evidence type="ECO:0000256" key="11">
    <source>
        <dbReference type="ARBA" id="ARBA00023170"/>
    </source>
</evidence>
<comment type="similarity">
    <text evidence="2">Belongs to the Toll-like receptor family.</text>
</comment>
<dbReference type="FunFam" id="3.80.10.10:FF:000832">
    <property type="entry name" value="Toll-like receptor 11"/>
    <property type="match status" value="1"/>
</dbReference>
<evidence type="ECO:0000313" key="17">
    <source>
        <dbReference type="Proteomes" id="UP000052978"/>
    </source>
</evidence>
<evidence type="ECO:0000256" key="10">
    <source>
        <dbReference type="ARBA" id="ARBA00023136"/>
    </source>
</evidence>
<dbReference type="PROSITE" id="PS51450">
    <property type="entry name" value="LRR"/>
    <property type="match status" value="1"/>
</dbReference>
<dbReference type="SUPFAM" id="SSF52058">
    <property type="entry name" value="L domain-like"/>
    <property type="match status" value="2"/>
</dbReference>
<dbReference type="PANTHER" id="PTHR24365:SF545">
    <property type="entry name" value="TOLL-LIKE RECEPTOR 12"/>
    <property type="match status" value="1"/>
</dbReference>
<dbReference type="FunFam" id="3.40.50.10140:FF:000001">
    <property type="entry name" value="Toll-like receptor 2"/>
    <property type="match status" value="1"/>
</dbReference>
<evidence type="ECO:0000313" key="16">
    <source>
        <dbReference type="EMBL" id="EPQ15238.1"/>
    </source>
</evidence>
<evidence type="ECO:0000256" key="5">
    <source>
        <dbReference type="ARBA" id="ARBA00022692"/>
    </source>
</evidence>
<dbReference type="GO" id="GO:0002224">
    <property type="term" value="P:toll-like receptor signaling pathway"/>
    <property type="evidence" value="ECO:0007669"/>
    <property type="project" value="TreeGrafter"/>
</dbReference>
<protein>
    <submittedName>
        <fullName evidence="16">Toll-like receptor 12</fullName>
    </submittedName>
</protein>
<evidence type="ECO:0000256" key="2">
    <source>
        <dbReference type="ARBA" id="ARBA00009634"/>
    </source>
</evidence>
<dbReference type="InterPro" id="IPR032675">
    <property type="entry name" value="LRR_dom_sf"/>
</dbReference>
<feature type="signal peptide" evidence="14">
    <location>
        <begin position="1"/>
        <end position="19"/>
    </location>
</feature>
<keyword evidence="7" id="KW-0677">Repeat</keyword>
<dbReference type="InterPro" id="IPR035897">
    <property type="entry name" value="Toll_tir_struct_dom_sf"/>
</dbReference>
<accession>S7PW87</accession>
<dbReference type="SUPFAM" id="SSF52200">
    <property type="entry name" value="Toll/Interleukin receptor TIR domain"/>
    <property type="match status" value="1"/>
</dbReference>
<dbReference type="Gene3D" id="3.40.50.10140">
    <property type="entry name" value="Toll/interleukin-1 receptor homology (TIR) domain"/>
    <property type="match status" value="1"/>
</dbReference>
<dbReference type="PANTHER" id="PTHR24365">
    <property type="entry name" value="TOLL-LIKE RECEPTOR"/>
    <property type="match status" value="1"/>
</dbReference>
<sequence length="907" mass="99760">MGGRLLLPGLLLFPPLISGWTISNCLVTEGSRLHLVSHFFLCGLDSRLPLLAVCSGVTNVTKAVEAVPQGVEGLCLRGSPPVLPADAFSRFPGLKALGLTLYLTQILPGAFRGLGQLQRLSFMHLPVKDLFLPPEALGNLSSLQYLAFSGVCLDGNSGVRLPPNLRRLSVTLSCLEDMGQLADIFPDLVLGSSSGDAWTLETLDLRSNRWLKMASPGGLQGLKLGTLNLDHTKMKAAAVMGLGLRRLDALSVTYTDTAELPAGTVAHFELQELNLGQGRMRIEHIALEALASCESLKSLSLKGSGLMDLPPGFLAALPRLQRLNLSGNKLRSAVLCPNETGAVSGLRALDLSSNELRSLAPDTFSCLSHLRELLLQTNQLVWLEGQVFQGLRRLEMLDLSNNPLEALGKGWLAPLPALTTLNLLKTHIVLSPAWDFWGLESLQDLRLPLRSGPSGTALSLPTRLTSLELHAVPGGELWELASPVFPALQNLTLNGWGLQLGTEKVPKIFPALRQLSLFGSSLEGLCSPDTPSVFLWQLPRLQYLRVQGDGRGPRPCCITGLPSLQELTLQRLLSRAQPRRVQLEELVGDLPRLQVLHVARTGLETLSAVAFQGLGSLQVLVLDWEAGLVLDGSLQEHSPQMPQYVYVLGSSLACQCANAWVEPWLERSPRTYVHIESAQLCQPEAGVHPKQRLFPFLWSHCPRTLELGLFLGSSALLLLLISLPLLQEARNSWLLYLQALFRAWLQDLRGPKGEGKRFLYDVFVSHCRQDQAWVVQELLPALEGRRGLRLCLPERDFEPGKDVADNVVESMANSQVTLCVLSGQALHTPRCRLELRLATSLLLAAPRPPLLLLLVFLERVSRHQLPGYHRLARLLRRGDYCVWPKEEEGKDDFWAWLGSRLEQARRG</sequence>
<dbReference type="SMART" id="SM00255">
    <property type="entry name" value="TIR"/>
    <property type="match status" value="1"/>
</dbReference>
<dbReference type="SMART" id="SM00369">
    <property type="entry name" value="LRR_TYP"/>
    <property type="match status" value="5"/>
</dbReference>
<gene>
    <name evidence="16" type="ORF">D623_10012412</name>
</gene>
<dbReference type="GO" id="GO:0045087">
    <property type="term" value="P:innate immune response"/>
    <property type="evidence" value="ECO:0007669"/>
    <property type="project" value="UniProtKB-KW"/>
</dbReference>
<comment type="subcellular location">
    <subcellularLocation>
        <location evidence="1">Membrane</location>
        <topology evidence="1">Single-pass type I membrane protein</topology>
    </subcellularLocation>
</comment>
<keyword evidence="6 14" id="KW-0732">Signal</keyword>
<dbReference type="GO" id="GO:0005886">
    <property type="term" value="C:plasma membrane"/>
    <property type="evidence" value="ECO:0007669"/>
    <property type="project" value="TreeGrafter"/>
</dbReference>
<keyword evidence="4" id="KW-0433">Leucine-rich repeat</keyword>
<dbReference type="GO" id="GO:0006954">
    <property type="term" value="P:inflammatory response"/>
    <property type="evidence" value="ECO:0007669"/>
    <property type="project" value="UniProtKB-KW"/>
</dbReference>
<feature type="domain" description="TIR" evidence="15">
    <location>
        <begin position="758"/>
        <end position="901"/>
    </location>
</feature>
<dbReference type="OrthoDB" id="1081807at2759"/>
<dbReference type="InterPro" id="IPR001611">
    <property type="entry name" value="Leu-rich_rpt"/>
</dbReference>
<keyword evidence="13" id="KW-0395">Inflammatory response</keyword>
<dbReference type="Gene3D" id="3.80.10.10">
    <property type="entry name" value="Ribonuclease Inhibitor"/>
    <property type="match status" value="3"/>
</dbReference>
<evidence type="ECO:0000256" key="7">
    <source>
        <dbReference type="ARBA" id="ARBA00022737"/>
    </source>
</evidence>
<dbReference type="eggNOG" id="KOG4641">
    <property type="taxonomic scope" value="Eukaryota"/>
</dbReference>
<dbReference type="InterPro" id="IPR003591">
    <property type="entry name" value="Leu-rich_rpt_typical-subtyp"/>
</dbReference>
<keyword evidence="10" id="KW-0472">Membrane</keyword>
<dbReference type="AlphaFoldDB" id="S7PW87"/>
<dbReference type="InterPro" id="IPR000157">
    <property type="entry name" value="TIR_dom"/>
</dbReference>
<dbReference type="GO" id="GO:0038023">
    <property type="term" value="F:signaling receptor activity"/>
    <property type="evidence" value="ECO:0007669"/>
    <property type="project" value="TreeGrafter"/>
</dbReference>
<evidence type="ECO:0000256" key="13">
    <source>
        <dbReference type="ARBA" id="ARBA00023198"/>
    </source>
</evidence>
<evidence type="ECO:0000256" key="9">
    <source>
        <dbReference type="ARBA" id="ARBA00022989"/>
    </source>
</evidence>
<feature type="chain" id="PRO_5004555767" evidence="14">
    <location>
        <begin position="20"/>
        <end position="907"/>
    </location>
</feature>
<evidence type="ECO:0000256" key="6">
    <source>
        <dbReference type="ARBA" id="ARBA00022729"/>
    </source>
</evidence>
<evidence type="ECO:0000256" key="4">
    <source>
        <dbReference type="ARBA" id="ARBA00022614"/>
    </source>
</evidence>
<keyword evidence="9" id="KW-1133">Transmembrane helix</keyword>
<keyword evidence="8" id="KW-0391">Immunity</keyword>
<dbReference type="Pfam" id="PF00560">
    <property type="entry name" value="LRR_1"/>
    <property type="match status" value="1"/>
</dbReference>
<keyword evidence="11 16" id="KW-0675">Receptor</keyword>
<keyword evidence="12" id="KW-0325">Glycoprotein</keyword>
<reference evidence="16 17" key="1">
    <citation type="journal article" date="2013" name="Nat. Commun.">
        <title>Genome analysis reveals insights into physiology and longevity of the Brandt's bat Myotis brandtii.</title>
        <authorList>
            <person name="Seim I."/>
            <person name="Fang X."/>
            <person name="Xiong Z."/>
            <person name="Lobanov A.V."/>
            <person name="Huang Z."/>
            <person name="Ma S."/>
            <person name="Feng Y."/>
            <person name="Turanov A.A."/>
            <person name="Zhu Y."/>
            <person name="Lenz T.L."/>
            <person name="Gerashchenko M.V."/>
            <person name="Fan D."/>
            <person name="Hee Yim S."/>
            <person name="Yao X."/>
            <person name="Jordan D."/>
            <person name="Xiong Y."/>
            <person name="Ma Y."/>
            <person name="Lyapunov A.N."/>
            <person name="Chen G."/>
            <person name="Kulakova O.I."/>
            <person name="Sun Y."/>
            <person name="Lee S.G."/>
            <person name="Bronson R.T."/>
            <person name="Moskalev A.A."/>
            <person name="Sunyaev S.R."/>
            <person name="Zhang G."/>
            <person name="Krogh A."/>
            <person name="Wang J."/>
            <person name="Gladyshev V.N."/>
        </authorList>
    </citation>
    <scope>NUCLEOTIDE SEQUENCE [LARGE SCALE GENOMIC DNA]</scope>
</reference>
<dbReference type="Pfam" id="PF13676">
    <property type="entry name" value="TIR_2"/>
    <property type="match status" value="1"/>
</dbReference>